<dbReference type="PROSITE" id="PS51257">
    <property type="entry name" value="PROKAR_LIPOPROTEIN"/>
    <property type="match status" value="1"/>
</dbReference>
<organism evidence="2 3">
    <name type="scientific">Ottowia pentelensis</name>
    <dbReference type="NCBI Taxonomy" id="511108"/>
    <lineage>
        <taxon>Bacteria</taxon>
        <taxon>Pseudomonadati</taxon>
        <taxon>Pseudomonadota</taxon>
        <taxon>Betaproteobacteria</taxon>
        <taxon>Burkholderiales</taxon>
        <taxon>Comamonadaceae</taxon>
        <taxon>Ottowia</taxon>
    </lineage>
</organism>
<dbReference type="Proteomes" id="UP001589834">
    <property type="component" value="Unassembled WGS sequence"/>
</dbReference>
<dbReference type="RefSeq" id="WP_377478997.1">
    <property type="nucleotide sequence ID" value="NZ_JBHLTN010000002.1"/>
</dbReference>
<comment type="caution">
    <text evidence="2">The sequence shown here is derived from an EMBL/GenBank/DDBJ whole genome shotgun (WGS) entry which is preliminary data.</text>
</comment>
<accession>A0ABV6PN64</accession>
<keyword evidence="1" id="KW-0732">Signal</keyword>
<proteinExistence type="predicted"/>
<protein>
    <submittedName>
        <fullName evidence="2">DUF2799 domain-containing protein</fullName>
    </submittedName>
</protein>
<reference evidence="2 3" key="1">
    <citation type="submission" date="2024-09" db="EMBL/GenBank/DDBJ databases">
        <authorList>
            <person name="Sun Q."/>
            <person name="Mori K."/>
        </authorList>
    </citation>
    <scope>NUCLEOTIDE SEQUENCE [LARGE SCALE GENOMIC DNA]</scope>
    <source>
        <strain evidence="2 3">NCAIM B.02336</strain>
    </source>
</reference>
<dbReference type="Pfam" id="PF10973">
    <property type="entry name" value="DUF2799"/>
    <property type="match status" value="1"/>
</dbReference>
<sequence>MLRRAGSMVMGLVLATLGGCAAMSADECRTADWREQGIRDALAGYERTRLQDVRKACAEAGVMPDETQYWQGWQRGIAQFCTPANGLSWGRQGGRYANSCPPELEQGFLPRYQLGYRAWQAEQDVNRLRNEQTSKERDLSKAKDDGERRRLRRDLSDLDWRLRSARDTLDRAEWAVRQSM</sequence>
<feature type="signal peptide" evidence="1">
    <location>
        <begin position="1"/>
        <end position="21"/>
    </location>
</feature>
<evidence type="ECO:0000313" key="2">
    <source>
        <dbReference type="EMBL" id="MFC0591250.1"/>
    </source>
</evidence>
<gene>
    <name evidence="2" type="ORF">ACFFGG_01650</name>
</gene>
<dbReference type="InterPro" id="IPR021242">
    <property type="entry name" value="DUF2799"/>
</dbReference>
<feature type="chain" id="PRO_5047105912" evidence="1">
    <location>
        <begin position="22"/>
        <end position="180"/>
    </location>
</feature>
<keyword evidence="3" id="KW-1185">Reference proteome</keyword>
<evidence type="ECO:0000256" key="1">
    <source>
        <dbReference type="SAM" id="SignalP"/>
    </source>
</evidence>
<dbReference type="EMBL" id="JBHLTN010000002">
    <property type="protein sequence ID" value="MFC0591250.1"/>
    <property type="molecule type" value="Genomic_DNA"/>
</dbReference>
<evidence type="ECO:0000313" key="3">
    <source>
        <dbReference type="Proteomes" id="UP001589834"/>
    </source>
</evidence>
<name>A0ABV6PN64_9BURK</name>